<keyword evidence="3" id="KW-1185">Reference proteome</keyword>
<dbReference type="GO" id="GO:0003677">
    <property type="term" value="F:DNA binding"/>
    <property type="evidence" value="ECO:0007669"/>
    <property type="project" value="InterPro"/>
</dbReference>
<protein>
    <submittedName>
        <fullName evidence="2">DNA polymerase III subunit chi</fullName>
    </submittedName>
</protein>
<dbReference type="SUPFAM" id="SSF102400">
    <property type="entry name" value="DNA polymerase III chi subunit"/>
    <property type="match status" value="1"/>
</dbReference>
<dbReference type="EMBL" id="JAFKCV010000001">
    <property type="protein sequence ID" value="MBN7823886.1"/>
    <property type="molecule type" value="Genomic_DNA"/>
</dbReference>
<name>A0A939DLA2_9ALTE</name>
<dbReference type="Proteomes" id="UP000664654">
    <property type="component" value="Unassembled WGS sequence"/>
</dbReference>
<comment type="caution">
    <text evidence="2">The sequence shown here is derived from an EMBL/GenBank/DDBJ whole genome shotgun (WGS) entry which is preliminary data.</text>
</comment>
<reference evidence="2" key="1">
    <citation type="submission" date="2021-03" db="EMBL/GenBank/DDBJ databases">
        <title>novel species isolated from a fishpond in China.</title>
        <authorList>
            <person name="Lu H."/>
            <person name="Cai Z."/>
        </authorList>
    </citation>
    <scope>NUCLEOTIDE SEQUENCE</scope>
    <source>
        <strain evidence="2">JCM 30855</strain>
    </source>
</reference>
<feature type="compositionally biased region" description="Polar residues" evidence="1">
    <location>
        <begin position="144"/>
        <end position="154"/>
    </location>
</feature>
<organism evidence="2 3">
    <name type="scientific">Bowmanella dokdonensis</name>
    <dbReference type="NCBI Taxonomy" id="751969"/>
    <lineage>
        <taxon>Bacteria</taxon>
        <taxon>Pseudomonadati</taxon>
        <taxon>Pseudomonadota</taxon>
        <taxon>Gammaproteobacteria</taxon>
        <taxon>Alteromonadales</taxon>
        <taxon>Alteromonadaceae</taxon>
        <taxon>Bowmanella</taxon>
    </lineage>
</organism>
<dbReference type="GO" id="GO:0032298">
    <property type="term" value="P:positive regulation of DNA-templated DNA replication initiation"/>
    <property type="evidence" value="ECO:0007669"/>
    <property type="project" value="TreeGrafter"/>
</dbReference>
<dbReference type="GO" id="GO:0006260">
    <property type="term" value="P:DNA replication"/>
    <property type="evidence" value="ECO:0007669"/>
    <property type="project" value="InterPro"/>
</dbReference>
<accession>A0A939DLA2</accession>
<evidence type="ECO:0000313" key="3">
    <source>
        <dbReference type="Proteomes" id="UP000664654"/>
    </source>
</evidence>
<gene>
    <name evidence="2" type="ORF">J0A66_01490</name>
</gene>
<evidence type="ECO:0000313" key="2">
    <source>
        <dbReference type="EMBL" id="MBN7823886.1"/>
    </source>
</evidence>
<dbReference type="PANTHER" id="PTHR38767">
    <property type="entry name" value="DNA POLYMERASE III SUBUNIT CHI"/>
    <property type="match status" value="1"/>
</dbReference>
<sequence>MAEVVFYLLEQDSIDDQPAPFALACQLAARSFRDKQACLVLCKDQAQAEAFDELLWQRPAEAFIPHNLTGEGPPKGTPVEVSWIGASPGPGKPVLINLADELPQNHQRFRKIFDFVPAAEQPKQQARERYKQYRGAGHQLDTRPATSLNEKSDG</sequence>
<dbReference type="InterPro" id="IPR007459">
    <property type="entry name" value="DNA_pol3_chi"/>
</dbReference>
<dbReference type="InterPro" id="IPR036768">
    <property type="entry name" value="PolIII_chi_sf"/>
</dbReference>
<evidence type="ECO:0000256" key="1">
    <source>
        <dbReference type="SAM" id="MobiDB-lite"/>
    </source>
</evidence>
<dbReference type="GO" id="GO:0003887">
    <property type="term" value="F:DNA-directed DNA polymerase activity"/>
    <property type="evidence" value="ECO:0007669"/>
    <property type="project" value="InterPro"/>
</dbReference>
<dbReference type="RefSeq" id="WP_206571990.1">
    <property type="nucleotide sequence ID" value="NZ_JAFKCV010000001.1"/>
</dbReference>
<feature type="region of interest" description="Disordered" evidence="1">
    <location>
        <begin position="121"/>
        <end position="154"/>
    </location>
</feature>
<dbReference type="Gene3D" id="3.40.50.10110">
    <property type="entry name" value="DNA polymerase III subunit chi"/>
    <property type="match status" value="1"/>
</dbReference>
<dbReference type="PANTHER" id="PTHR38767:SF1">
    <property type="entry name" value="DNA POLYMERASE III SUBUNIT CHI"/>
    <property type="match status" value="1"/>
</dbReference>
<proteinExistence type="predicted"/>
<dbReference type="AlphaFoldDB" id="A0A939DLA2"/>
<dbReference type="Pfam" id="PF04364">
    <property type="entry name" value="DNA_pol3_chi"/>
    <property type="match status" value="1"/>
</dbReference>